<evidence type="ECO:0000256" key="5">
    <source>
        <dbReference type="SAM" id="Phobius"/>
    </source>
</evidence>
<dbReference type="PANTHER" id="PTHR11785">
    <property type="entry name" value="AMINO ACID TRANSPORTER"/>
    <property type="match status" value="1"/>
</dbReference>
<feature type="transmembrane region" description="Helical" evidence="5">
    <location>
        <begin position="378"/>
        <end position="402"/>
    </location>
</feature>
<dbReference type="GO" id="GO:0016020">
    <property type="term" value="C:membrane"/>
    <property type="evidence" value="ECO:0007669"/>
    <property type="project" value="UniProtKB-SubCell"/>
</dbReference>
<dbReference type="Pfam" id="PF13520">
    <property type="entry name" value="AA_permease_2"/>
    <property type="match status" value="1"/>
</dbReference>
<evidence type="ECO:0000256" key="4">
    <source>
        <dbReference type="ARBA" id="ARBA00023136"/>
    </source>
</evidence>
<evidence type="ECO:0000256" key="3">
    <source>
        <dbReference type="ARBA" id="ARBA00022989"/>
    </source>
</evidence>
<dbReference type="InterPro" id="IPR050598">
    <property type="entry name" value="AminoAcid_Transporter"/>
</dbReference>
<gene>
    <name evidence="6" type="ORF">g.14479</name>
</gene>
<protein>
    <recommendedName>
        <fullName evidence="7">Amino acid permease/ SLC12A domain-containing protein</fullName>
    </recommendedName>
</protein>
<keyword evidence="4 5" id="KW-0472">Membrane</keyword>
<dbReference type="Gene3D" id="1.20.1740.10">
    <property type="entry name" value="Amino acid/polyamine transporter I"/>
    <property type="match status" value="1"/>
</dbReference>
<feature type="transmembrane region" description="Helical" evidence="5">
    <location>
        <begin position="442"/>
        <end position="460"/>
    </location>
</feature>
<reference evidence="6" key="1">
    <citation type="submission" date="2015-11" db="EMBL/GenBank/DDBJ databases">
        <title>De novo transcriptome assembly of four potential Pierce s Disease insect vectors from Arizona vineyards.</title>
        <authorList>
            <person name="Tassone E.E."/>
        </authorList>
    </citation>
    <scope>NUCLEOTIDE SEQUENCE</scope>
</reference>
<dbReference type="EMBL" id="GECZ01017209">
    <property type="protein sequence ID" value="JAS52560.1"/>
    <property type="molecule type" value="Transcribed_RNA"/>
</dbReference>
<organism evidence="6">
    <name type="scientific">Cuerna arida</name>
    <dbReference type="NCBI Taxonomy" id="1464854"/>
    <lineage>
        <taxon>Eukaryota</taxon>
        <taxon>Metazoa</taxon>
        <taxon>Ecdysozoa</taxon>
        <taxon>Arthropoda</taxon>
        <taxon>Hexapoda</taxon>
        <taxon>Insecta</taxon>
        <taxon>Pterygota</taxon>
        <taxon>Neoptera</taxon>
        <taxon>Paraneoptera</taxon>
        <taxon>Hemiptera</taxon>
        <taxon>Auchenorrhyncha</taxon>
        <taxon>Membracoidea</taxon>
        <taxon>Cicadellidae</taxon>
        <taxon>Cicadellinae</taxon>
        <taxon>Proconiini</taxon>
        <taxon>Cuerna</taxon>
    </lineage>
</organism>
<name>A0A1B6FQW4_9HEMI</name>
<sequence>MGMDGILKIPEGEKVQLRREIGLINATNLILNLIIGSGIFVTPGVVLSQSGSLGMSLVVWLLCGLISMLGALAFAELSTVVPKSGGSYLYFQTAFKDLHPFLGPLPGFIFMWIILMIVVPACLAILSILFADHVYEPFRPSFSTSFHNDYEGLIKKIIGAATLLAVGGINYASVKLYLKTQDLVSYLKLFGCIYVIVGGLYVYASGNAIKADFGFEGTNLSLESLAIVFYGGLYSYDGWSWVTGVTEEIKNPEKNVICSILAGLMVVTLLFLGMNIAYTTALTTDEIISGTAVAVEFGDRVFGPGKIIISAAVALSALGAALSMIFYASRLGYVAAREGHMWEFMCYIHRKRLTPAPAVVLQVILGLCYYFLGRGIETLINIYTFLMWIFYGLTMVTVFVLRYRMPSANRPFKVPLIIPVVIIGVSVCLSVIPMLTQPPTQYIISLLLTGLGVLIYYPFVYKRNRLPGLDGCQRVLQSWMDVVPAKEEPPL</sequence>
<evidence type="ECO:0000256" key="1">
    <source>
        <dbReference type="ARBA" id="ARBA00004141"/>
    </source>
</evidence>
<evidence type="ECO:0000313" key="6">
    <source>
        <dbReference type="EMBL" id="JAS52560.1"/>
    </source>
</evidence>
<proteinExistence type="predicted"/>
<dbReference type="AlphaFoldDB" id="A0A1B6FQW4"/>
<feature type="transmembrane region" description="Helical" evidence="5">
    <location>
        <begin position="224"/>
        <end position="244"/>
    </location>
</feature>
<feature type="transmembrane region" description="Helical" evidence="5">
    <location>
        <begin position="53"/>
        <end position="75"/>
    </location>
</feature>
<feature type="transmembrane region" description="Helical" evidence="5">
    <location>
        <begin position="186"/>
        <end position="204"/>
    </location>
</feature>
<evidence type="ECO:0000256" key="2">
    <source>
        <dbReference type="ARBA" id="ARBA00022692"/>
    </source>
</evidence>
<feature type="transmembrane region" description="Helical" evidence="5">
    <location>
        <begin position="414"/>
        <end position="436"/>
    </location>
</feature>
<keyword evidence="3 5" id="KW-1133">Transmembrane helix</keyword>
<feature type="transmembrane region" description="Helical" evidence="5">
    <location>
        <begin position="153"/>
        <end position="174"/>
    </location>
</feature>
<keyword evidence="2 5" id="KW-0812">Transmembrane</keyword>
<feature type="transmembrane region" description="Helical" evidence="5">
    <location>
        <begin position="108"/>
        <end position="131"/>
    </location>
</feature>
<dbReference type="InterPro" id="IPR002293">
    <property type="entry name" value="AA/rel_permease1"/>
</dbReference>
<accession>A0A1B6FQW4</accession>
<feature type="transmembrane region" description="Helical" evidence="5">
    <location>
        <begin position="353"/>
        <end position="372"/>
    </location>
</feature>
<feature type="transmembrane region" description="Helical" evidence="5">
    <location>
        <begin position="256"/>
        <end position="278"/>
    </location>
</feature>
<feature type="transmembrane region" description="Helical" evidence="5">
    <location>
        <begin position="21"/>
        <end position="41"/>
    </location>
</feature>
<evidence type="ECO:0008006" key="7">
    <source>
        <dbReference type="Google" id="ProtNLM"/>
    </source>
</evidence>
<comment type="subcellular location">
    <subcellularLocation>
        <location evidence="1">Membrane</location>
        <topology evidence="1">Multi-pass membrane protein</topology>
    </subcellularLocation>
</comment>
<dbReference type="GO" id="GO:0015179">
    <property type="term" value="F:L-amino acid transmembrane transporter activity"/>
    <property type="evidence" value="ECO:0007669"/>
    <property type="project" value="TreeGrafter"/>
</dbReference>
<dbReference type="PANTHER" id="PTHR11785:SF514">
    <property type="entry name" value="B(0,+)-TYPE AMINO ACID TRANSPORTER 1-LIKE PROTEIN"/>
    <property type="match status" value="1"/>
</dbReference>
<dbReference type="PIRSF" id="PIRSF006060">
    <property type="entry name" value="AA_transporter"/>
    <property type="match status" value="1"/>
</dbReference>
<feature type="transmembrane region" description="Helical" evidence="5">
    <location>
        <begin position="307"/>
        <end position="333"/>
    </location>
</feature>